<dbReference type="GO" id="GO:0005874">
    <property type="term" value="C:microtubule"/>
    <property type="evidence" value="ECO:0007669"/>
    <property type="project" value="UniProtKB-KW"/>
</dbReference>
<keyword evidence="10" id="KW-0539">Nucleus</keyword>
<keyword evidence="6" id="KW-0963">Cytoplasm</keyword>
<keyword evidence="7" id="KW-0597">Phosphoprotein</keyword>
<evidence type="ECO:0000256" key="7">
    <source>
        <dbReference type="ARBA" id="ARBA00022553"/>
    </source>
</evidence>
<feature type="compositionally biased region" description="Polar residues" evidence="11">
    <location>
        <begin position="1"/>
        <end position="18"/>
    </location>
</feature>
<reference evidence="12" key="1">
    <citation type="submission" date="2020-08" db="EMBL/GenBank/DDBJ databases">
        <title>Genome sequencing and assembly of the red palm weevil Rhynchophorus ferrugineus.</title>
        <authorList>
            <person name="Dias G.B."/>
            <person name="Bergman C.M."/>
            <person name="Manee M."/>
        </authorList>
    </citation>
    <scope>NUCLEOTIDE SEQUENCE</scope>
    <source>
        <strain evidence="12">AA-2017</strain>
        <tissue evidence="12">Whole larva</tissue>
    </source>
</reference>
<keyword evidence="8" id="KW-0493">Microtubule</keyword>
<comment type="function">
    <text evidence="1">Binds to all microtubule populations.</text>
</comment>
<evidence type="ECO:0000256" key="4">
    <source>
        <dbReference type="ARBA" id="ARBA00005344"/>
    </source>
</evidence>
<comment type="similarity">
    <text evidence="4">Belongs to the MAP Jupiter family.</text>
</comment>
<evidence type="ECO:0000256" key="11">
    <source>
        <dbReference type="SAM" id="MobiDB-lite"/>
    </source>
</evidence>
<evidence type="ECO:0000313" key="13">
    <source>
        <dbReference type="Proteomes" id="UP000625711"/>
    </source>
</evidence>
<dbReference type="OrthoDB" id="10071234at2759"/>
<keyword evidence="9" id="KW-0206">Cytoskeleton</keyword>
<gene>
    <name evidence="12" type="ORF">GWI33_009114</name>
</gene>
<evidence type="ECO:0000256" key="3">
    <source>
        <dbReference type="ARBA" id="ARBA00004186"/>
    </source>
</evidence>
<dbReference type="PANTHER" id="PTHR34930">
    <property type="entry name" value="GEO05313P1"/>
    <property type="match status" value="1"/>
</dbReference>
<name>A0A834MFF8_RHYFE</name>
<dbReference type="PANTHER" id="PTHR34930:SF2">
    <property type="entry name" value="MICROTUBULE-ASSOCIATED PROTEIN JUPITER"/>
    <property type="match status" value="1"/>
</dbReference>
<comment type="caution">
    <text evidence="12">The sequence shown here is derived from an EMBL/GenBank/DDBJ whole genome shotgun (WGS) entry which is preliminary data.</text>
</comment>
<dbReference type="EMBL" id="JAACXV010000412">
    <property type="protein sequence ID" value="KAF7277860.1"/>
    <property type="molecule type" value="Genomic_DNA"/>
</dbReference>
<dbReference type="Proteomes" id="UP000625711">
    <property type="component" value="Unassembled WGS sequence"/>
</dbReference>
<evidence type="ECO:0000256" key="8">
    <source>
        <dbReference type="ARBA" id="ARBA00022701"/>
    </source>
</evidence>
<organism evidence="12 13">
    <name type="scientific">Rhynchophorus ferrugineus</name>
    <name type="common">Red palm weevil</name>
    <name type="synonym">Curculio ferrugineus</name>
    <dbReference type="NCBI Taxonomy" id="354439"/>
    <lineage>
        <taxon>Eukaryota</taxon>
        <taxon>Metazoa</taxon>
        <taxon>Ecdysozoa</taxon>
        <taxon>Arthropoda</taxon>
        <taxon>Hexapoda</taxon>
        <taxon>Insecta</taxon>
        <taxon>Pterygota</taxon>
        <taxon>Neoptera</taxon>
        <taxon>Endopterygota</taxon>
        <taxon>Coleoptera</taxon>
        <taxon>Polyphaga</taxon>
        <taxon>Cucujiformia</taxon>
        <taxon>Curculionidae</taxon>
        <taxon>Dryophthorinae</taxon>
        <taxon>Rhynchophorus</taxon>
    </lineage>
</organism>
<comment type="subcellular location">
    <subcellularLocation>
        <location evidence="3">Cytoplasm</location>
        <location evidence="3">Cytoskeleton</location>
        <location evidence="3">Spindle</location>
    </subcellularLocation>
    <subcellularLocation>
        <location evidence="2">Nucleus</location>
    </subcellularLocation>
</comment>
<evidence type="ECO:0000256" key="5">
    <source>
        <dbReference type="ARBA" id="ARBA00021471"/>
    </source>
</evidence>
<evidence type="ECO:0000313" key="12">
    <source>
        <dbReference type="EMBL" id="KAF7277860.1"/>
    </source>
</evidence>
<dbReference type="GO" id="GO:0005634">
    <property type="term" value="C:nucleus"/>
    <property type="evidence" value="ECO:0007669"/>
    <property type="project" value="UniProtKB-SubCell"/>
</dbReference>
<accession>A0A834MFF8</accession>
<evidence type="ECO:0000256" key="6">
    <source>
        <dbReference type="ARBA" id="ARBA00022490"/>
    </source>
</evidence>
<dbReference type="AlphaFoldDB" id="A0A834MFF8"/>
<feature type="region of interest" description="Disordered" evidence="11">
    <location>
        <begin position="1"/>
        <end position="97"/>
    </location>
</feature>
<evidence type="ECO:0000256" key="9">
    <source>
        <dbReference type="ARBA" id="ARBA00023212"/>
    </source>
</evidence>
<proteinExistence type="inferred from homology"/>
<feature type="compositionally biased region" description="Polar residues" evidence="11">
    <location>
        <begin position="44"/>
        <end position="56"/>
    </location>
</feature>
<dbReference type="GO" id="GO:0005819">
    <property type="term" value="C:spindle"/>
    <property type="evidence" value="ECO:0007669"/>
    <property type="project" value="UniProtKB-SubCell"/>
</dbReference>
<evidence type="ECO:0000256" key="1">
    <source>
        <dbReference type="ARBA" id="ARBA00003805"/>
    </source>
</evidence>
<keyword evidence="13" id="KW-1185">Reference proteome</keyword>
<protein>
    <recommendedName>
        <fullName evidence="5">Microtubule-associated protein Jupiter</fullName>
    </recommendedName>
</protein>
<dbReference type="InterPro" id="IPR033335">
    <property type="entry name" value="JUPITER"/>
</dbReference>
<evidence type="ECO:0000256" key="10">
    <source>
        <dbReference type="ARBA" id="ARBA00023242"/>
    </source>
</evidence>
<sequence length="97" mass="10018">MTSTNFNIGLSSDRNSSRVLRPPGGGHTDIFGAPEPPVKKDTGRNASSILEGTNNIEVAPSPKKNPPSSQAPKSEPPAADAAPRSRVPPGGFSSGLW</sequence>
<evidence type="ECO:0000256" key="2">
    <source>
        <dbReference type="ARBA" id="ARBA00004123"/>
    </source>
</evidence>